<dbReference type="Proteomes" id="UP000236047">
    <property type="component" value="Unassembled WGS sequence"/>
</dbReference>
<comment type="caution">
    <text evidence="2">The sequence shown here is derived from an EMBL/GenBank/DDBJ whole genome shotgun (WGS) entry which is preliminary data.</text>
</comment>
<keyword evidence="1" id="KW-1133">Transmembrane helix</keyword>
<proteinExistence type="predicted"/>
<sequence length="212" mass="22894">MTETKFCFSQDESAQHFTALPGCAAWGALQPGTGRFAAASPLARVHRRSGSDDHEPAFALTAATEPAHTLCTVAPQADAAPSRTVFAVHDGSGRFIGRITQGRSPLGIRQAWRIEDAGSQCSAVAYKGNIRGWVAYWACSPFWALLALVYLLNGDLHPSRSLWSKPHRARWRMRAGGGPRKIALDFHNGRYRADAGALDANLVHAQAVLYGA</sequence>
<keyword evidence="1" id="KW-0472">Membrane</keyword>
<keyword evidence="3" id="KW-1185">Reference proteome</keyword>
<dbReference type="RefSeq" id="WP_073447778.1">
    <property type="nucleotide sequence ID" value="NZ_LJSN01000003.1"/>
</dbReference>
<keyword evidence="1" id="KW-0812">Transmembrane</keyword>
<gene>
    <name evidence="2" type="ORF">AOB60_32305</name>
</gene>
<name>A0A2N8PCA5_STRNR</name>
<organism evidence="2 3">
    <name type="scientific">Streptomyces noursei</name>
    <name type="common">Streptomyces albulus</name>
    <dbReference type="NCBI Taxonomy" id="1971"/>
    <lineage>
        <taxon>Bacteria</taxon>
        <taxon>Bacillati</taxon>
        <taxon>Actinomycetota</taxon>
        <taxon>Actinomycetes</taxon>
        <taxon>Kitasatosporales</taxon>
        <taxon>Streptomycetaceae</taxon>
        <taxon>Streptomyces</taxon>
    </lineage>
</organism>
<evidence type="ECO:0000256" key="1">
    <source>
        <dbReference type="SAM" id="Phobius"/>
    </source>
</evidence>
<reference evidence="3" key="1">
    <citation type="submission" date="2015-09" db="EMBL/GenBank/DDBJ databases">
        <authorList>
            <person name="Graham D.E."/>
            <person name="Mahan K.M."/>
            <person name="Klingeman D.M."/>
            <person name="Fida T."/>
            <person name="Giannone R.J."/>
            <person name="Hettich R.L."/>
            <person name="Parry R.J."/>
            <person name="Spain J.C."/>
        </authorList>
    </citation>
    <scope>NUCLEOTIDE SEQUENCE [LARGE SCALE GENOMIC DNA]</scope>
    <source>
        <strain evidence="3">JCM 4701</strain>
    </source>
</reference>
<evidence type="ECO:0000313" key="2">
    <source>
        <dbReference type="EMBL" id="PNE38659.1"/>
    </source>
</evidence>
<dbReference type="AlphaFoldDB" id="A0A2N8PCA5"/>
<accession>A0A2N8PCA5</accession>
<evidence type="ECO:0000313" key="3">
    <source>
        <dbReference type="Proteomes" id="UP000236047"/>
    </source>
</evidence>
<feature type="transmembrane region" description="Helical" evidence="1">
    <location>
        <begin position="133"/>
        <end position="152"/>
    </location>
</feature>
<dbReference type="EMBL" id="LJSN01000003">
    <property type="protein sequence ID" value="PNE38659.1"/>
    <property type="molecule type" value="Genomic_DNA"/>
</dbReference>
<protein>
    <submittedName>
        <fullName evidence="2">Uncharacterized protein</fullName>
    </submittedName>
</protein>